<organism evidence="3 4">
    <name type="scientific">Haladaptatus litoreus</name>
    <dbReference type="NCBI Taxonomy" id="553468"/>
    <lineage>
        <taxon>Archaea</taxon>
        <taxon>Methanobacteriati</taxon>
        <taxon>Methanobacteriota</taxon>
        <taxon>Stenosarchaea group</taxon>
        <taxon>Halobacteria</taxon>
        <taxon>Halobacteriales</taxon>
        <taxon>Haladaptataceae</taxon>
        <taxon>Haladaptatus</taxon>
    </lineage>
</organism>
<feature type="compositionally biased region" description="Basic and acidic residues" evidence="1">
    <location>
        <begin position="269"/>
        <end position="288"/>
    </location>
</feature>
<evidence type="ECO:0000256" key="1">
    <source>
        <dbReference type="SAM" id="MobiDB-lite"/>
    </source>
</evidence>
<dbReference type="InterPro" id="IPR055949">
    <property type="entry name" value="DUF7527"/>
</dbReference>
<protein>
    <recommendedName>
        <fullName evidence="2">DUF7527 domain-containing protein</fullName>
    </recommendedName>
</protein>
<evidence type="ECO:0000313" key="3">
    <source>
        <dbReference type="EMBL" id="SIQ98180.1"/>
    </source>
</evidence>
<reference evidence="4" key="1">
    <citation type="submission" date="2017-01" db="EMBL/GenBank/DDBJ databases">
        <authorList>
            <person name="Varghese N."/>
            <person name="Submissions S."/>
        </authorList>
    </citation>
    <scope>NUCLEOTIDE SEQUENCE [LARGE SCALE GENOMIC DNA]</scope>
    <source>
        <strain evidence="4">CGMCC 1.7737</strain>
    </source>
</reference>
<evidence type="ECO:0000313" key="4">
    <source>
        <dbReference type="Proteomes" id="UP000186914"/>
    </source>
</evidence>
<dbReference type="Gene3D" id="1.10.287.1490">
    <property type="match status" value="1"/>
</dbReference>
<feature type="compositionally biased region" description="Polar residues" evidence="1">
    <location>
        <begin position="197"/>
        <end position="215"/>
    </location>
</feature>
<feature type="compositionally biased region" description="Basic and acidic residues" evidence="1">
    <location>
        <begin position="330"/>
        <end position="344"/>
    </location>
</feature>
<feature type="compositionally biased region" description="Acidic residues" evidence="1">
    <location>
        <begin position="177"/>
        <end position="188"/>
    </location>
</feature>
<proteinExistence type="predicted"/>
<dbReference type="Proteomes" id="UP000186914">
    <property type="component" value="Unassembled WGS sequence"/>
</dbReference>
<feature type="region of interest" description="Disordered" evidence="1">
    <location>
        <begin position="177"/>
        <end position="377"/>
    </location>
</feature>
<feature type="domain" description="DUF7527" evidence="2">
    <location>
        <begin position="439"/>
        <end position="675"/>
    </location>
</feature>
<gene>
    <name evidence="3" type="ORF">SAMN05421858_1017</name>
</gene>
<feature type="compositionally biased region" description="Polar residues" evidence="1">
    <location>
        <begin position="305"/>
        <end position="327"/>
    </location>
</feature>
<evidence type="ECO:0000259" key="2">
    <source>
        <dbReference type="Pfam" id="PF24371"/>
    </source>
</evidence>
<dbReference type="OrthoDB" id="157503at2157"/>
<dbReference type="EMBL" id="FTNO01000001">
    <property type="protein sequence ID" value="SIQ98180.1"/>
    <property type="molecule type" value="Genomic_DNA"/>
</dbReference>
<feature type="compositionally biased region" description="Low complexity" evidence="1">
    <location>
        <begin position="229"/>
        <end position="268"/>
    </location>
</feature>
<dbReference type="Pfam" id="PF24371">
    <property type="entry name" value="DUF7527"/>
    <property type="match status" value="1"/>
</dbReference>
<accession>A0A1N6X7C8</accession>
<name>A0A1N6X7C8_9EURY</name>
<dbReference type="RefSeq" id="WP_076428518.1">
    <property type="nucleotide sequence ID" value="NZ_FTNO01000001.1"/>
</dbReference>
<feature type="compositionally biased region" description="Low complexity" evidence="1">
    <location>
        <begin position="351"/>
        <end position="365"/>
    </location>
</feature>
<feature type="compositionally biased region" description="Low complexity" evidence="1">
    <location>
        <begin position="289"/>
        <end position="304"/>
    </location>
</feature>
<keyword evidence="4" id="KW-1185">Reference proteome</keyword>
<sequence length="675" mass="73948">MDARTVEQITEWDSRPFSGGFEALRDFSDADFSGAVKAGGAWLFMLNGRVVGIFDGNIESFEDANGEAYEAPHPSLPLLFSMQERGGKTQAKYYTNDTPLKEASSTLSSNKFTGYVELSENVLSGDYYVVYHGGRSMNVAYVGESEKLLTGDEAFQRANDEVGIYEVVAADVDIIDIPEPETPPEPEPEPTPTPTESQPSESDAESGSKSESNSVPVADSPPEADDDSAASPPNDGQPAPSSQPSQASTPQTPPQTTASESEPTPETEPTQKQDSPRRATPEAKREQKQSQSSQPTQSSQSSDSAGETKTPASFSDEQQWRETTTIPSLDPEKSSSSKSRDTGVKQRRTTRQSPQQQGQNRNSRGAPASASNRTKELEAELAARAEKIEALQTELNSVEVERDELKQERDRLQNELDQLRTELETVRQNSPGATAERQITPEQAFTETNLFVRYGSKGKGTLADAAAGEASRETIESNLKLEHHTQFDVDGVAVDGKEFETFLHKSMEYQFVSWLVVDLLYEILETGHQRGLKDLFEAIQEIDRAELQGTLTAETEEGEERELSFDVILRDRMGNPLVVANINDSRDPATGEMLGSLVDASSDVASASNELSAAFQVTKSFFEPAALETTEDATSGGLLTREKRESFVKLSRKRGYHLCLVESRNGEFHLTVPEL</sequence>
<dbReference type="AlphaFoldDB" id="A0A1N6X7C8"/>